<evidence type="ECO:0000313" key="3">
    <source>
        <dbReference type="Proteomes" id="UP001172155"/>
    </source>
</evidence>
<accession>A0AA40F572</accession>
<protein>
    <submittedName>
        <fullName evidence="2">Uncharacterized protein</fullName>
    </submittedName>
</protein>
<feature type="transmembrane region" description="Helical" evidence="1">
    <location>
        <begin position="104"/>
        <end position="128"/>
    </location>
</feature>
<keyword evidence="3" id="KW-1185">Reference proteome</keyword>
<evidence type="ECO:0000256" key="1">
    <source>
        <dbReference type="SAM" id="Phobius"/>
    </source>
</evidence>
<proteinExistence type="predicted"/>
<keyword evidence="1" id="KW-1133">Transmembrane helix</keyword>
<organism evidence="2 3">
    <name type="scientific">Schizothecium vesticola</name>
    <dbReference type="NCBI Taxonomy" id="314040"/>
    <lineage>
        <taxon>Eukaryota</taxon>
        <taxon>Fungi</taxon>
        <taxon>Dikarya</taxon>
        <taxon>Ascomycota</taxon>
        <taxon>Pezizomycotina</taxon>
        <taxon>Sordariomycetes</taxon>
        <taxon>Sordariomycetidae</taxon>
        <taxon>Sordariales</taxon>
        <taxon>Schizotheciaceae</taxon>
        <taxon>Schizothecium</taxon>
    </lineage>
</organism>
<evidence type="ECO:0000313" key="2">
    <source>
        <dbReference type="EMBL" id="KAK0751299.1"/>
    </source>
</evidence>
<keyword evidence="1" id="KW-0472">Membrane</keyword>
<keyword evidence="1" id="KW-0812">Transmembrane</keyword>
<dbReference type="AlphaFoldDB" id="A0AA40F572"/>
<dbReference type="EMBL" id="JAUKUD010000002">
    <property type="protein sequence ID" value="KAK0751299.1"/>
    <property type="molecule type" value="Genomic_DNA"/>
</dbReference>
<feature type="transmembrane region" description="Helical" evidence="1">
    <location>
        <begin position="252"/>
        <end position="276"/>
    </location>
</feature>
<reference evidence="2" key="1">
    <citation type="submission" date="2023-06" db="EMBL/GenBank/DDBJ databases">
        <title>Genome-scale phylogeny and comparative genomics of the fungal order Sordariales.</title>
        <authorList>
            <consortium name="Lawrence Berkeley National Laboratory"/>
            <person name="Hensen N."/>
            <person name="Bonometti L."/>
            <person name="Westerberg I."/>
            <person name="Brannstrom I.O."/>
            <person name="Guillou S."/>
            <person name="Cros-Aarteil S."/>
            <person name="Calhoun S."/>
            <person name="Haridas S."/>
            <person name="Kuo A."/>
            <person name="Mondo S."/>
            <person name="Pangilinan J."/>
            <person name="Riley R."/>
            <person name="LaButti K."/>
            <person name="Andreopoulos B."/>
            <person name="Lipzen A."/>
            <person name="Chen C."/>
            <person name="Yanf M."/>
            <person name="Daum C."/>
            <person name="Ng V."/>
            <person name="Clum A."/>
            <person name="Steindorff A."/>
            <person name="Ohm R."/>
            <person name="Martin F."/>
            <person name="Silar P."/>
            <person name="Natvig D."/>
            <person name="Lalanne C."/>
            <person name="Gautier V."/>
            <person name="Ament-velasquez S.L."/>
            <person name="Kruys A."/>
            <person name="Hutchinson M.I."/>
            <person name="Powell A.J."/>
            <person name="Barry K."/>
            <person name="Miller A.N."/>
            <person name="Grigoriev I.V."/>
            <person name="Debuchy R."/>
            <person name="Gladieux P."/>
            <person name="Thoren M.H."/>
            <person name="Johannesson H."/>
        </authorList>
    </citation>
    <scope>NUCLEOTIDE SEQUENCE</scope>
    <source>
        <strain evidence="2">SMH3187-1</strain>
    </source>
</reference>
<feature type="transmembrane region" description="Helical" evidence="1">
    <location>
        <begin position="180"/>
        <end position="199"/>
    </location>
</feature>
<comment type="caution">
    <text evidence="2">The sequence shown here is derived from an EMBL/GenBank/DDBJ whole genome shotgun (WGS) entry which is preliminary data.</text>
</comment>
<sequence length="304" mass="33657">MIFIGPTPYLWMKAGRYPAGHRIYRHEGRLRYNSNLRLFTSSKRNGPNKWLANVFATIGLVLAYGGTSILTFPVSVTAIVLSAGRDLQVDYDIDGIQDRNGIDFNGWGLIGLGAGLLLQSIISTWALLDSAYVGTWNGNPMATAKACRTMHDALQDPLQSLLRQPSALTYCPQTRALTNLLHTTTFLLAIFTITISILASRPGASRSSLGPSTTPYFVHSYSGHDTPWYTFQFFGLVEYIYNENPFANRIEYIGLLIQCAVLTIPLFGLHAAELLVEMQRDEKIWRQAATKGADVDGSLIFQGN</sequence>
<feature type="transmembrane region" description="Helical" evidence="1">
    <location>
        <begin position="51"/>
        <end position="84"/>
    </location>
</feature>
<name>A0AA40F572_9PEZI</name>
<gene>
    <name evidence="2" type="ORF">B0T18DRAFT_387444</name>
</gene>
<dbReference type="Proteomes" id="UP001172155">
    <property type="component" value="Unassembled WGS sequence"/>
</dbReference>